<proteinExistence type="predicted"/>
<dbReference type="Gramene" id="C.cajan_13961.t">
    <property type="protein sequence ID" value="C.cajan_13961.t"/>
    <property type="gene ID" value="C.cajan_13961"/>
</dbReference>
<sequence length="99" mass="11485">MFSCKPIETPIDKDLYQRLAGRLIYLSHTRSNITYVVSIVSQFMHSPNEKHMNIVVYRRSTLAYFTFVEGNFVTWRSKKQKVVVRSNAKVEFCGIAHGV</sequence>
<evidence type="ECO:0008006" key="3">
    <source>
        <dbReference type="Google" id="ProtNLM"/>
    </source>
</evidence>
<dbReference type="Proteomes" id="UP000075243">
    <property type="component" value="Chromosome 10"/>
</dbReference>
<protein>
    <recommendedName>
        <fullName evidence="3">Retrovirus-related Pol polyprotein from transposon TNT 1-94</fullName>
    </recommendedName>
</protein>
<evidence type="ECO:0000313" key="1">
    <source>
        <dbReference type="EMBL" id="KYP58960.1"/>
    </source>
</evidence>
<dbReference type="PANTHER" id="PTHR11439:SF467">
    <property type="entry name" value="INTEGRASE CATALYTIC DOMAIN-CONTAINING PROTEIN"/>
    <property type="match status" value="1"/>
</dbReference>
<name>A0A151SVY3_CAJCA</name>
<dbReference type="PANTHER" id="PTHR11439">
    <property type="entry name" value="GAG-POL-RELATED RETROTRANSPOSON"/>
    <property type="match status" value="1"/>
</dbReference>
<dbReference type="OMA" id="YRAMANR"/>
<keyword evidence="2" id="KW-1185">Reference proteome</keyword>
<accession>A0A151SVY3</accession>
<gene>
    <name evidence="1" type="ORF">KK1_014384</name>
</gene>
<dbReference type="EMBL" id="CM003612">
    <property type="protein sequence ID" value="KYP58960.1"/>
    <property type="molecule type" value="Genomic_DNA"/>
</dbReference>
<reference evidence="1 2" key="1">
    <citation type="journal article" date="2012" name="Nat. Biotechnol.">
        <title>Draft genome sequence of pigeonpea (Cajanus cajan), an orphan legume crop of resource-poor farmers.</title>
        <authorList>
            <person name="Varshney R.K."/>
            <person name="Chen W."/>
            <person name="Li Y."/>
            <person name="Bharti A.K."/>
            <person name="Saxena R.K."/>
            <person name="Schlueter J.A."/>
            <person name="Donoghue M.T."/>
            <person name="Azam S."/>
            <person name="Fan G."/>
            <person name="Whaley A.M."/>
            <person name="Farmer A.D."/>
            <person name="Sheridan J."/>
            <person name="Iwata A."/>
            <person name="Tuteja R."/>
            <person name="Penmetsa R.V."/>
            <person name="Wu W."/>
            <person name="Upadhyaya H.D."/>
            <person name="Yang S.P."/>
            <person name="Shah T."/>
            <person name="Saxena K.B."/>
            <person name="Michael T."/>
            <person name="McCombie W.R."/>
            <person name="Yang B."/>
            <person name="Zhang G."/>
            <person name="Yang H."/>
            <person name="Wang J."/>
            <person name="Spillane C."/>
            <person name="Cook D.R."/>
            <person name="May G.D."/>
            <person name="Xu X."/>
            <person name="Jackson S.A."/>
        </authorList>
    </citation>
    <scope>NUCLEOTIDE SEQUENCE [LARGE SCALE GENOMIC DNA]</scope>
    <source>
        <strain evidence="2">cv. Asha</strain>
    </source>
</reference>
<dbReference type="AlphaFoldDB" id="A0A151SVY3"/>
<organism evidence="1 2">
    <name type="scientific">Cajanus cajan</name>
    <name type="common">Pigeon pea</name>
    <name type="synonym">Cajanus indicus</name>
    <dbReference type="NCBI Taxonomy" id="3821"/>
    <lineage>
        <taxon>Eukaryota</taxon>
        <taxon>Viridiplantae</taxon>
        <taxon>Streptophyta</taxon>
        <taxon>Embryophyta</taxon>
        <taxon>Tracheophyta</taxon>
        <taxon>Spermatophyta</taxon>
        <taxon>Magnoliopsida</taxon>
        <taxon>eudicotyledons</taxon>
        <taxon>Gunneridae</taxon>
        <taxon>Pentapetalae</taxon>
        <taxon>rosids</taxon>
        <taxon>fabids</taxon>
        <taxon>Fabales</taxon>
        <taxon>Fabaceae</taxon>
        <taxon>Papilionoideae</taxon>
        <taxon>50 kb inversion clade</taxon>
        <taxon>NPAAA clade</taxon>
        <taxon>indigoferoid/millettioid clade</taxon>
        <taxon>Phaseoleae</taxon>
        <taxon>Cajanus</taxon>
    </lineage>
</organism>
<evidence type="ECO:0000313" key="2">
    <source>
        <dbReference type="Proteomes" id="UP000075243"/>
    </source>
</evidence>